<dbReference type="Gene3D" id="3.40.50.360">
    <property type="match status" value="1"/>
</dbReference>
<dbReference type="STRING" id="155865.SAMN05216515_11044"/>
<dbReference type="SUPFAM" id="SSF52218">
    <property type="entry name" value="Flavoproteins"/>
    <property type="match status" value="1"/>
</dbReference>
<dbReference type="OrthoDB" id="9806505at2"/>
<dbReference type="Proteomes" id="UP000198817">
    <property type="component" value="Unassembled WGS sequence"/>
</dbReference>
<dbReference type="Pfam" id="PF12682">
    <property type="entry name" value="Flavodoxin_4"/>
    <property type="match status" value="1"/>
</dbReference>
<dbReference type="InterPro" id="IPR029039">
    <property type="entry name" value="Flavoprotein-like_sf"/>
</dbReference>
<organism evidence="2 3">
    <name type="scientific">Eubacterium pyruvativorans</name>
    <dbReference type="NCBI Taxonomy" id="155865"/>
    <lineage>
        <taxon>Bacteria</taxon>
        <taxon>Bacillati</taxon>
        <taxon>Bacillota</taxon>
        <taxon>Clostridia</taxon>
        <taxon>Eubacteriales</taxon>
        <taxon>Eubacteriaceae</taxon>
        <taxon>Eubacterium</taxon>
    </lineage>
</organism>
<dbReference type="AlphaFoldDB" id="A0A1I7GTZ1"/>
<sequence length="178" mass="20037">MRPLIIFFSRAGENYVNGDLIHLETGNTERLVSFLREATDADVFRIEPEEPYPEDYMECTRVSKEEIRTGARPDLRAYLDSAESYDNIVVAFPIWWGTCPNIVLTQLERLNLRGKRIWPVITHEGSGSRKAVKALKKACPGARVMGSLAVHGAEVSVAEETVKAWGASRLSREENTTR</sequence>
<evidence type="ECO:0000313" key="2">
    <source>
        <dbReference type="EMBL" id="SFU51928.1"/>
    </source>
</evidence>
<dbReference type="PANTHER" id="PTHR39201:SF1">
    <property type="entry name" value="FLAVODOXIN-LIKE DOMAIN-CONTAINING PROTEIN"/>
    <property type="match status" value="1"/>
</dbReference>
<dbReference type="RefSeq" id="WP_090470982.1">
    <property type="nucleotide sequence ID" value="NZ_FOWF01000010.1"/>
</dbReference>
<name>A0A1I7GTZ1_9FIRM</name>
<dbReference type="EMBL" id="FPBT01000009">
    <property type="protein sequence ID" value="SFU51928.1"/>
    <property type="molecule type" value="Genomic_DNA"/>
</dbReference>
<reference evidence="2 3" key="1">
    <citation type="submission" date="2016-10" db="EMBL/GenBank/DDBJ databases">
        <authorList>
            <person name="de Groot N.N."/>
        </authorList>
    </citation>
    <scope>NUCLEOTIDE SEQUENCE [LARGE SCALE GENOMIC DNA]</scope>
    <source>
        <strain evidence="2 3">KHGC13</strain>
    </source>
</reference>
<evidence type="ECO:0000313" key="3">
    <source>
        <dbReference type="Proteomes" id="UP000198817"/>
    </source>
</evidence>
<gene>
    <name evidence="2" type="ORF">SAMN05216508_10944</name>
</gene>
<dbReference type="GO" id="GO:0010181">
    <property type="term" value="F:FMN binding"/>
    <property type="evidence" value="ECO:0007669"/>
    <property type="project" value="InterPro"/>
</dbReference>
<evidence type="ECO:0000259" key="1">
    <source>
        <dbReference type="Pfam" id="PF12682"/>
    </source>
</evidence>
<dbReference type="InterPro" id="IPR008254">
    <property type="entry name" value="Flavodoxin/NO_synth"/>
</dbReference>
<proteinExistence type="predicted"/>
<dbReference type="PANTHER" id="PTHR39201">
    <property type="entry name" value="EXPORTED PROTEIN-RELATED"/>
    <property type="match status" value="1"/>
</dbReference>
<dbReference type="GO" id="GO:0016651">
    <property type="term" value="F:oxidoreductase activity, acting on NAD(P)H"/>
    <property type="evidence" value="ECO:0007669"/>
    <property type="project" value="UniProtKB-ARBA"/>
</dbReference>
<protein>
    <submittedName>
        <fullName evidence="2">Flavodoxin</fullName>
    </submittedName>
</protein>
<keyword evidence="3" id="KW-1185">Reference proteome</keyword>
<accession>A0A1I7GTZ1</accession>
<feature type="domain" description="Flavodoxin-like" evidence="1">
    <location>
        <begin position="25"/>
        <end position="165"/>
    </location>
</feature>